<dbReference type="GO" id="GO:0017119">
    <property type="term" value="C:Golgi transport complex"/>
    <property type="evidence" value="ECO:0007669"/>
    <property type="project" value="UniProtKB-UniRule"/>
</dbReference>
<dbReference type="RefSeq" id="XP_033593668.1">
    <property type="nucleotide sequence ID" value="XM_033737183.1"/>
</dbReference>
<keyword evidence="5 10" id="KW-0653">Protein transport</keyword>
<dbReference type="Proteomes" id="UP000799767">
    <property type="component" value="Unassembled WGS sequence"/>
</dbReference>
<comment type="function">
    <text evidence="10">Acts as component of the peripheral membrane COG complex that is involved in intra-Golgi protein trafficking. COG is located at the cis-Golgi, and regulates tethering of retrograde intra-Golgi vesicles and possibly a number of other membrane trafficking events.</text>
</comment>
<feature type="domain" description="Conserved oligomeric complex COG6 N-terminal" evidence="12">
    <location>
        <begin position="64"/>
        <end position="177"/>
    </location>
</feature>
<dbReference type="PANTHER" id="PTHR21506">
    <property type="entry name" value="COMPONENT OF OLIGOMERIC GOLGI COMPLEX 6"/>
    <property type="match status" value="1"/>
</dbReference>
<evidence type="ECO:0000256" key="11">
    <source>
        <dbReference type="SAM" id="MobiDB-lite"/>
    </source>
</evidence>
<keyword evidence="4 10" id="KW-0813">Transport</keyword>
<keyword evidence="6 10" id="KW-0333">Golgi apparatus</keyword>
<evidence type="ECO:0000313" key="15">
    <source>
        <dbReference type="Proteomes" id="UP000799767"/>
    </source>
</evidence>
<comment type="subunit">
    <text evidence="10">Component of the conserved oligomeric Golgi complex.</text>
</comment>
<name>A0A6A6Q4Z3_9PEZI</name>
<feature type="region of interest" description="Disordered" evidence="11">
    <location>
        <begin position="348"/>
        <end position="368"/>
    </location>
</feature>
<dbReference type="InterPro" id="IPR010490">
    <property type="entry name" value="COG6"/>
</dbReference>
<evidence type="ECO:0000256" key="10">
    <source>
        <dbReference type="RuleBase" id="RU365075"/>
    </source>
</evidence>
<dbReference type="Pfam" id="PF20653">
    <property type="entry name" value="COG6_C"/>
    <property type="match status" value="1"/>
</dbReference>
<keyword evidence="15" id="KW-1185">Reference proteome</keyword>
<evidence type="ECO:0000256" key="1">
    <source>
        <dbReference type="ARBA" id="ARBA00004395"/>
    </source>
</evidence>
<dbReference type="OrthoDB" id="272987at2759"/>
<comment type="function">
    <text evidence="9">Acts as a component of the peripheral membrane COG complex that is involved in intra-Golgi protein trafficking. COG is located at the cis-Golgi, and regulates tethering of retrograde intra-Golgi vesicles and possibly a number of other membrane trafficking events.</text>
</comment>
<evidence type="ECO:0000259" key="12">
    <source>
        <dbReference type="Pfam" id="PF06419"/>
    </source>
</evidence>
<feature type="domain" description="Conserved Oligomeric Golgi complex subunit 6 C-terminal" evidence="13">
    <location>
        <begin position="208"/>
        <end position="702"/>
    </location>
</feature>
<keyword evidence="7 10" id="KW-0472">Membrane</keyword>
<evidence type="ECO:0000256" key="2">
    <source>
        <dbReference type="ARBA" id="ARBA00011023"/>
    </source>
</evidence>
<comment type="similarity">
    <text evidence="2 10">Belongs to the COG6 family.</text>
</comment>
<evidence type="ECO:0000256" key="6">
    <source>
        <dbReference type="ARBA" id="ARBA00023034"/>
    </source>
</evidence>
<proteinExistence type="inferred from homology"/>
<protein>
    <recommendedName>
        <fullName evidence="3 10">Conserved oligomeric Golgi complex subunit 6</fullName>
        <shortName evidence="10">COG complex subunit 6</shortName>
    </recommendedName>
    <alternativeName>
        <fullName evidence="8 10">Component of oligomeric Golgi complex 6</fullName>
    </alternativeName>
</protein>
<evidence type="ECO:0000256" key="7">
    <source>
        <dbReference type="ARBA" id="ARBA00023136"/>
    </source>
</evidence>
<evidence type="ECO:0000259" key="13">
    <source>
        <dbReference type="Pfam" id="PF20653"/>
    </source>
</evidence>
<evidence type="ECO:0000313" key="14">
    <source>
        <dbReference type="EMBL" id="KAF2487099.1"/>
    </source>
</evidence>
<dbReference type="SMART" id="SM01087">
    <property type="entry name" value="COG6"/>
    <property type="match status" value="1"/>
</dbReference>
<dbReference type="GO" id="GO:0006891">
    <property type="term" value="P:intra-Golgi vesicle-mediated transport"/>
    <property type="evidence" value="ECO:0007669"/>
    <property type="project" value="UniProtKB-UniRule"/>
</dbReference>
<evidence type="ECO:0000256" key="9">
    <source>
        <dbReference type="ARBA" id="ARBA00043873"/>
    </source>
</evidence>
<dbReference type="EMBL" id="MU001631">
    <property type="protein sequence ID" value="KAF2487099.1"/>
    <property type="molecule type" value="Genomic_DNA"/>
</dbReference>
<organism evidence="14 15">
    <name type="scientific">Neohortaea acidophila</name>
    <dbReference type="NCBI Taxonomy" id="245834"/>
    <lineage>
        <taxon>Eukaryota</taxon>
        <taxon>Fungi</taxon>
        <taxon>Dikarya</taxon>
        <taxon>Ascomycota</taxon>
        <taxon>Pezizomycotina</taxon>
        <taxon>Dothideomycetes</taxon>
        <taxon>Dothideomycetidae</taxon>
        <taxon>Mycosphaerellales</taxon>
        <taxon>Teratosphaeriaceae</taxon>
        <taxon>Neohortaea</taxon>
    </lineage>
</organism>
<dbReference type="GeneID" id="54478185"/>
<dbReference type="InterPro" id="IPR048368">
    <property type="entry name" value="COG6_N"/>
</dbReference>
<dbReference type="Pfam" id="PF06419">
    <property type="entry name" value="COG6_N"/>
    <property type="match status" value="1"/>
</dbReference>
<dbReference type="InterPro" id="IPR048369">
    <property type="entry name" value="COG6_C"/>
</dbReference>
<evidence type="ECO:0000256" key="8">
    <source>
        <dbReference type="ARBA" id="ARBA00031348"/>
    </source>
</evidence>
<sequence>MPHTMASYFPETLASPTLDNEDVFSPITPSTPGPVKSSALQTRITTVLSASYADLEIRDALAILDTRGLQNTAETRRKLRLDAQQDLVQCNAEIVRDFGQVAQQLNRIGAAIANLNRTCADLRKCVGVAQRHTAPMLQEGASILADKQQVETKQQLLDAFHAHFVVSDTDLAVLTSTAEPVNDDFFRVLDRVKKIHQDSHVLLGAENQRLGLEILEQSSKQLNAAFQKLYRWIQREFKSLDLENPQISARIRRALRVLAERPSMFEGCLDYFAEARERVLSNHFYAALTGAPVDQHHPVMGQAIELSAHDPLRYVSDMLAWAHSATVSEREALEALFISEGNEIGRSMRSGMESEPWTRRDGEEDTPPIFDGRKSLNHLVERDLADVFRQLKQRTEQVIQSHEDATLSYKIANLVLFYCNIFSNLLGSDSELLATLRPLSDTAMRSFRATMRDQIASLQVEATLATADLAPPDFLLEALETLQVLMKSYDTSVVSSDRAARSEGFQPILEAALDPFLAGCENMTQRLRAPNDHIFALNCLLVTRDTLQQYPFADRSEDLRPRIEQHEADLMRATHAWFSEQSGLKSLTDVVAVPDDLASFYTDSKLLVSVAQRLDAFLPTATEDARAFLAQLEEKGLMRRVVEVAAERFCEDFEEVEGWVLAADRARGKLREEDGGREEEDGEEVWLRDLFPRTGDEIRVLLS</sequence>
<reference evidence="14" key="1">
    <citation type="journal article" date="2020" name="Stud. Mycol.">
        <title>101 Dothideomycetes genomes: a test case for predicting lifestyles and emergence of pathogens.</title>
        <authorList>
            <person name="Haridas S."/>
            <person name="Albert R."/>
            <person name="Binder M."/>
            <person name="Bloem J."/>
            <person name="Labutti K."/>
            <person name="Salamov A."/>
            <person name="Andreopoulos B."/>
            <person name="Baker S."/>
            <person name="Barry K."/>
            <person name="Bills G."/>
            <person name="Bluhm B."/>
            <person name="Cannon C."/>
            <person name="Castanera R."/>
            <person name="Culley D."/>
            <person name="Daum C."/>
            <person name="Ezra D."/>
            <person name="Gonzalez J."/>
            <person name="Henrissat B."/>
            <person name="Kuo A."/>
            <person name="Liang C."/>
            <person name="Lipzen A."/>
            <person name="Lutzoni F."/>
            <person name="Magnuson J."/>
            <person name="Mondo S."/>
            <person name="Nolan M."/>
            <person name="Ohm R."/>
            <person name="Pangilinan J."/>
            <person name="Park H.-J."/>
            <person name="Ramirez L."/>
            <person name="Alfaro M."/>
            <person name="Sun H."/>
            <person name="Tritt A."/>
            <person name="Yoshinaga Y."/>
            <person name="Zwiers L.-H."/>
            <person name="Turgeon B."/>
            <person name="Goodwin S."/>
            <person name="Spatafora J."/>
            <person name="Crous P."/>
            <person name="Grigoriev I."/>
        </authorList>
    </citation>
    <scope>NUCLEOTIDE SEQUENCE</scope>
    <source>
        <strain evidence="14">CBS 113389</strain>
    </source>
</reference>
<gene>
    <name evidence="14" type="ORF">BDY17DRAFT_3244</name>
</gene>
<dbReference type="PANTHER" id="PTHR21506:SF0">
    <property type="entry name" value="CONSERVED OLIGOMERIC GOLGI COMPLEX SUBUNIT 6"/>
    <property type="match status" value="1"/>
</dbReference>
<evidence type="ECO:0000256" key="5">
    <source>
        <dbReference type="ARBA" id="ARBA00022927"/>
    </source>
</evidence>
<dbReference type="GO" id="GO:0000139">
    <property type="term" value="C:Golgi membrane"/>
    <property type="evidence" value="ECO:0007669"/>
    <property type="project" value="UniProtKB-SubCell"/>
</dbReference>
<evidence type="ECO:0000256" key="4">
    <source>
        <dbReference type="ARBA" id="ARBA00022448"/>
    </source>
</evidence>
<evidence type="ECO:0000256" key="3">
    <source>
        <dbReference type="ARBA" id="ARBA00020973"/>
    </source>
</evidence>
<accession>A0A6A6Q4Z3</accession>
<dbReference type="AlphaFoldDB" id="A0A6A6Q4Z3"/>
<comment type="subcellular location">
    <subcellularLocation>
        <location evidence="1 10">Golgi apparatus membrane</location>
        <topology evidence="1 10">Peripheral membrane protein</topology>
    </subcellularLocation>
</comment>
<dbReference type="GO" id="GO:0015031">
    <property type="term" value="P:protein transport"/>
    <property type="evidence" value="ECO:0007669"/>
    <property type="project" value="UniProtKB-KW"/>
</dbReference>